<dbReference type="PANTHER" id="PTHR43861:SF6">
    <property type="entry name" value="METHYLTRANSFERASE TYPE 11"/>
    <property type="match status" value="1"/>
</dbReference>
<keyword evidence="1" id="KW-0489">Methyltransferase</keyword>
<gene>
    <name evidence="1" type="ORF">CLV57_2599</name>
</gene>
<dbReference type="PANTHER" id="PTHR43861">
    <property type="entry name" value="TRANS-ACONITATE 2-METHYLTRANSFERASE-RELATED"/>
    <property type="match status" value="1"/>
</dbReference>
<dbReference type="InterPro" id="IPR029063">
    <property type="entry name" value="SAM-dependent_MTases_sf"/>
</dbReference>
<name>A0A2H9VMD1_9SPHI</name>
<protein>
    <submittedName>
        <fullName evidence="1">Methyltransferase family protein</fullName>
    </submittedName>
</protein>
<dbReference type="Gene3D" id="3.40.50.150">
    <property type="entry name" value="Vaccinia Virus protein VP39"/>
    <property type="match status" value="1"/>
</dbReference>
<sequence>MTEYKDYGFASDAPAHTFNYLTAPIMALLGNDKQQTILDVGCGNGYLAGYLISRGFNAYGTDASEEGIAIAKRTHPTRFYLQDISSGKLPPDLSTIKFDTIVSTEVIEHLYDPEGFIHFCKQILEPSGQIIISTPYHGYLKNLVLSIFNKWDSHMDPLWHGGHIKMWSRKKLSEVLKKAGFSVVAFKGCGRFPYFWKSMVIKAVLN</sequence>
<dbReference type="Proteomes" id="UP000242687">
    <property type="component" value="Unassembled WGS sequence"/>
</dbReference>
<dbReference type="Pfam" id="PF13489">
    <property type="entry name" value="Methyltransf_23"/>
    <property type="match status" value="1"/>
</dbReference>
<dbReference type="GO" id="GO:0008168">
    <property type="term" value="F:methyltransferase activity"/>
    <property type="evidence" value="ECO:0007669"/>
    <property type="project" value="UniProtKB-KW"/>
</dbReference>
<evidence type="ECO:0000313" key="2">
    <source>
        <dbReference type="Proteomes" id="UP000242687"/>
    </source>
</evidence>
<dbReference type="AlphaFoldDB" id="A0A2H9VMD1"/>
<accession>A0A2H9VMD1</accession>
<organism evidence="1 2">
    <name type="scientific">Mucilaginibacter auburnensis</name>
    <dbReference type="NCBI Taxonomy" id="1457233"/>
    <lineage>
        <taxon>Bacteria</taxon>
        <taxon>Pseudomonadati</taxon>
        <taxon>Bacteroidota</taxon>
        <taxon>Sphingobacteriia</taxon>
        <taxon>Sphingobacteriales</taxon>
        <taxon>Sphingobacteriaceae</taxon>
        <taxon>Mucilaginibacter</taxon>
    </lineage>
</organism>
<dbReference type="CDD" id="cd02440">
    <property type="entry name" value="AdoMet_MTases"/>
    <property type="match status" value="1"/>
</dbReference>
<evidence type="ECO:0000313" key="1">
    <source>
        <dbReference type="EMBL" id="PJJ79465.1"/>
    </source>
</evidence>
<dbReference type="GO" id="GO:0032259">
    <property type="term" value="P:methylation"/>
    <property type="evidence" value="ECO:0007669"/>
    <property type="project" value="UniProtKB-KW"/>
</dbReference>
<keyword evidence="2" id="KW-1185">Reference proteome</keyword>
<reference evidence="1 2" key="1">
    <citation type="submission" date="2017-11" db="EMBL/GenBank/DDBJ databases">
        <title>Genomic Encyclopedia of Archaeal and Bacterial Type Strains, Phase II (KMG-II): From Individual Species to Whole Genera.</title>
        <authorList>
            <person name="Goeker M."/>
        </authorList>
    </citation>
    <scope>NUCLEOTIDE SEQUENCE [LARGE SCALE GENOMIC DNA]</scope>
    <source>
        <strain evidence="1 2">DSM 28175</strain>
    </source>
</reference>
<dbReference type="RefSeq" id="WP_100341801.1">
    <property type="nucleotide sequence ID" value="NZ_PGFJ01000002.1"/>
</dbReference>
<proteinExistence type="predicted"/>
<dbReference type="SUPFAM" id="SSF53335">
    <property type="entry name" value="S-adenosyl-L-methionine-dependent methyltransferases"/>
    <property type="match status" value="1"/>
</dbReference>
<dbReference type="EMBL" id="PGFJ01000002">
    <property type="protein sequence ID" value="PJJ79465.1"/>
    <property type="molecule type" value="Genomic_DNA"/>
</dbReference>
<dbReference type="OrthoDB" id="9789123at2"/>
<comment type="caution">
    <text evidence="1">The sequence shown here is derived from an EMBL/GenBank/DDBJ whole genome shotgun (WGS) entry which is preliminary data.</text>
</comment>
<keyword evidence="1" id="KW-0808">Transferase</keyword>